<reference evidence="5" key="1">
    <citation type="submission" date="2016-10" db="EMBL/GenBank/DDBJ databases">
        <title>Frankia sp. NRRL B-16386 Genome sequencing.</title>
        <authorList>
            <person name="Ghodhbane-Gtari F."/>
            <person name="Swanson E."/>
            <person name="Gueddou A."/>
            <person name="Hezbri K."/>
            <person name="Ktari K."/>
            <person name="Nouioui I."/>
            <person name="Morris K."/>
            <person name="Simpson S."/>
            <person name="Abebe-Akele F."/>
            <person name="Thomas K."/>
            <person name="Gtari M."/>
            <person name="Tisa L.S."/>
        </authorList>
    </citation>
    <scope>NUCLEOTIDE SEQUENCE [LARGE SCALE GENOMIC DNA]</scope>
    <source>
        <strain evidence="5">NRRL B-16386</strain>
    </source>
</reference>
<evidence type="ECO:0000313" key="4">
    <source>
        <dbReference type="EMBL" id="ONH27101.1"/>
    </source>
</evidence>
<dbReference type="STRING" id="1834516.BL253_22615"/>
<protein>
    <submittedName>
        <fullName evidence="4">Enoyl-CoA hydratase</fullName>
    </submittedName>
</protein>
<dbReference type="PANTHER" id="PTHR43684:SF1">
    <property type="entry name" value="ENOYL-COA DELTA ISOMERASE 2"/>
    <property type="match status" value="1"/>
</dbReference>
<evidence type="ECO:0000256" key="3">
    <source>
        <dbReference type="ARBA" id="ARBA00023235"/>
    </source>
</evidence>
<dbReference type="Pfam" id="PF00378">
    <property type="entry name" value="ECH_1"/>
    <property type="match status" value="1"/>
</dbReference>
<keyword evidence="5" id="KW-1185">Reference proteome</keyword>
<dbReference type="InterPro" id="IPR029045">
    <property type="entry name" value="ClpP/crotonase-like_dom_sf"/>
</dbReference>
<evidence type="ECO:0000256" key="2">
    <source>
        <dbReference type="ARBA" id="ARBA00023140"/>
    </source>
</evidence>
<proteinExistence type="predicted"/>
<dbReference type="GO" id="GO:0004165">
    <property type="term" value="F:delta(3)-delta(2)-enoyl-CoA isomerase activity"/>
    <property type="evidence" value="ECO:0007669"/>
    <property type="project" value="UniProtKB-ARBA"/>
</dbReference>
<dbReference type="EMBL" id="MOMC01000047">
    <property type="protein sequence ID" value="ONH27101.1"/>
    <property type="molecule type" value="Genomic_DNA"/>
</dbReference>
<dbReference type="InterPro" id="IPR051053">
    <property type="entry name" value="ECH/Chromodomain_protein"/>
</dbReference>
<accession>A0A1V2I6T4</accession>
<keyword evidence="3" id="KW-0413">Isomerase</keyword>
<keyword evidence="2" id="KW-0576">Peroxisome</keyword>
<dbReference type="OrthoDB" id="7209855at2"/>
<organism evidence="4 5">
    <name type="scientific">Pseudofrankia asymbiotica</name>
    <dbReference type="NCBI Taxonomy" id="1834516"/>
    <lineage>
        <taxon>Bacteria</taxon>
        <taxon>Bacillati</taxon>
        <taxon>Actinomycetota</taxon>
        <taxon>Actinomycetes</taxon>
        <taxon>Frankiales</taxon>
        <taxon>Frankiaceae</taxon>
        <taxon>Pseudofrankia</taxon>
    </lineage>
</organism>
<name>A0A1V2I6T4_9ACTN</name>
<sequence length="275" mass="29816">MSATRLRWFSVGGVTRWETLDVSVDGPVAWVRFNRPRQRNSVTTEMAVEMYGALSELAALDTVSVLVLTGNGDAFCPGADLRAAAEDGQAARRLPDPETYQSARLLHEMPALTVAAINGACAGAGFAWAAACDVRVAAASARFATAFLPVGLPGELGLAWTLPRSVGATRARELLFLAPKIDAEQAREYGFVSRVWPAESFQRELDGLVTQLAGRRPEAIREMKRNLVEAERLPLGDYITGESARYLALLTGDGADSVRDRMAQRRDQIQADHAE</sequence>
<dbReference type="CDD" id="cd06558">
    <property type="entry name" value="crotonase-like"/>
    <property type="match status" value="1"/>
</dbReference>
<dbReference type="InterPro" id="IPR001753">
    <property type="entry name" value="Enoyl-CoA_hydra/iso"/>
</dbReference>
<comment type="subcellular location">
    <subcellularLocation>
        <location evidence="1">Peroxisome</location>
    </subcellularLocation>
</comment>
<gene>
    <name evidence="4" type="ORF">BL253_22615</name>
</gene>
<evidence type="ECO:0000313" key="5">
    <source>
        <dbReference type="Proteomes" id="UP000188929"/>
    </source>
</evidence>
<evidence type="ECO:0000256" key="1">
    <source>
        <dbReference type="ARBA" id="ARBA00004275"/>
    </source>
</evidence>
<dbReference type="AlphaFoldDB" id="A0A1V2I6T4"/>
<dbReference type="Gene3D" id="3.90.226.10">
    <property type="entry name" value="2-enoyl-CoA Hydratase, Chain A, domain 1"/>
    <property type="match status" value="1"/>
</dbReference>
<dbReference type="PANTHER" id="PTHR43684">
    <property type="match status" value="1"/>
</dbReference>
<dbReference type="SUPFAM" id="SSF52096">
    <property type="entry name" value="ClpP/crotonase"/>
    <property type="match status" value="1"/>
</dbReference>
<comment type="caution">
    <text evidence="4">The sequence shown here is derived from an EMBL/GenBank/DDBJ whole genome shotgun (WGS) entry which is preliminary data.</text>
</comment>
<dbReference type="Proteomes" id="UP000188929">
    <property type="component" value="Unassembled WGS sequence"/>
</dbReference>